<dbReference type="Gene3D" id="1.20.81.30">
    <property type="entry name" value="Type II secretion system (T2SS), domain F"/>
    <property type="match status" value="1"/>
</dbReference>
<evidence type="ECO:0000313" key="8">
    <source>
        <dbReference type="EMBL" id="RXZ54085.1"/>
    </source>
</evidence>
<dbReference type="InterPro" id="IPR042094">
    <property type="entry name" value="T2SS_GspF_sf"/>
</dbReference>
<feature type="transmembrane region" description="Helical" evidence="6">
    <location>
        <begin position="238"/>
        <end position="258"/>
    </location>
</feature>
<evidence type="ECO:0000256" key="6">
    <source>
        <dbReference type="SAM" id="Phobius"/>
    </source>
</evidence>
<dbReference type="GO" id="GO:0005886">
    <property type="term" value="C:plasma membrane"/>
    <property type="evidence" value="ECO:0007669"/>
    <property type="project" value="UniProtKB-SubCell"/>
</dbReference>
<dbReference type="Proteomes" id="UP000293345">
    <property type="component" value="Unassembled WGS sequence"/>
</dbReference>
<dbReference type="Pfam" id="PF00482">
    <property type="entry name" value="T2SSF"/>
    <property type="match status" value="1"/>
</dbReference>
<keyword evidence="4 6" id="KW-1133">Transmembrane helix</keyword>
<evidence type="ECO:0000256" key="3">
    <source>
        <dbReference type="ARBA" id="ARBA00022692"/>
    </source>
</evidence>
<feature type="transmembrane region" description="Helical" evidence="6">
    <location>
        <begin position="92"/>
        <end position="111"/>
    </location>
</feature>
<keyword evidence="5 6" id="KW-0472">Membrane</keyword>
<evidence type="ECO:0000259" key="7">
    <source>
        <dbReference type="Pfam" id="PF00482"/>
    </source>
</evidence>
<name>A0A4Q2JYE0_9ACTN</name>
<dbReference type="InterPro" id="IPR018076">
    <property type="entry name" value="T2SS_GspF_dom"/>
</dbReference>
<keyword evidence="3 6" id="KW-0812">Transmembrane</keyword>
<dbReference type="OrthoDB" id="3174941at2"/>
<comment type="subcellular location">
    <subcellularLocation>
        <location evidence="1">Cell membrane</location>
        <topology evidence="1">Multi-pass membrane protein</topology>
    </subcellularLocation>
</comment>
<keyword evidence="9" id="KW-1185">Reference proteome</keyword>
<comment type="caution">
    <text evidence="8">The sequence shown here is derived from an EMBL/GenBank/DDBJ whole genome shotgun (WGS) entry which is preliminary data.</text>
</comment>
<sequence length="301" mass="32839">MAFVLIVAIAVVVAAAFSARRKLRILLSDRAVSDRTLYEQGRRDSDEKRKGDDGPLAKILRDAGIETSPLMLLMCATAVLVTVGVFSLRAGGVPAAFAGMLLVCAGAAVYVERARRRRRELLAEQFIRMLPQLSASVRSAQTVERAFRASVDRAQEPIRSELVRVLAQVSHGEPLVSALEGMARRTGSEDVAAFAASMRIQQRFGGPVNKVIDLVGDHANARMKTKRELRTELAGTRLATWFVAGAMPVIFGLMYMTSSDFALFYRTDPLGWLVLSCAAFMEIAGIAACKKITTFREVDVS</sequence>
<evidence type="ECO:0000256" key="4">
    <source>
        <dbReference type="ARBA" id="ARBA00022989"/>
    </source>
</evidence>
<keyword evidence="2" id="KW-1003">Cell membrane</keyword>
<accession>A0A4Q2JYE0</accession>
<protein>
    <submittedName>
        <fullName evidence="8">Type II secretion system protein</fullName>
    </submittedName>
</protein>
<evidence type="ECO:0000313" key="9">
    <source>
        <dbReference type="Proteomes" id="UP000293345"/>
    </source>
</evidence>
<reference evidence="8 9" key="1">
    <citation type="submission" date="2019-01" db="EMBL/GenBank/DDBJ databases">
        <title>Senegalimassilia sp. nov. KGMB04484 isolated human feces.</title>
        <authorList>
            <person name="Han K.-I."/>
            <person name="Kim J.-S."/>
            <person name="Lee K.C."/>
            <person name="Suh M.K."/>
            <person name="Eom M.K."/>
            <person name="Lee J.H."/>
            <person name="Park S.-H."/>
            <person name="Kang S.W."/>
            <person name="Park J.-E."/>
            <person name="Oh B.S."/>
            <person name="Yu S.Y."/>
            <person name="Choi S.-H."/>
            <person name="Lee D.H."/>
            <person name="Yoon H."/>
            <person name="Kim B.-Y."/>
            <person name="Lee J.H."/>
            <person name="Lee J.-S."/>
        </authorList>
    </citation>
    <scope>NUCLEOTIDE SEQUENCE [LARGE SCALE GENOMIC DNA]</scope>
    <source>
        <strain evidence="8 9">KGMB04484</strain>
    </source>
</reference>
<evidence type="ECO:0000256" key="1">
    <source>
        <dbReference type="ARBA" id="ARBA00004651"/>
    </source>
</evidence>
<gene>
    <name evidence="8" type="ORF">ET524_06055</name>
</gene>
<dbReference type="PANTHER" id="PTHR35007">
    <property type="entry name" value="INTEGRAL MEMBRANE PROTEIN-RELATED"/>
    <property type="match status" value="1"/>
</dbReference>
<feature type="domain" description="Type II secretion system protein GspF" evidence="7">
    <location>
        <begin position="131"/>
        <end position="255"/>
    </location>
</feature>
<dbReference type="AlphaFoldDB" id="A0A4Q2JYE0"/>
<dbReference type="EMBL" id="SDPW01000001">
    <property type="protein sequence ID" value="RXZ54085.1"/>
    <property type="molecule type" value="Genomic_DNA"/>
</dbReference>
<evidence type="ECO:0000256" key="5">
    <source>
        <dbReference type="ARBA" id="ARBA00023136"/>
    </source>
</evidence>
<dbReference type="RefSeq" id="WP_129424102.1">
    <property type="nucleotide sequence ID" value="NZ_SDPW01000001.1"/>
</dbReference>
<feature type="transmembrane region" description="Helical" evidence="6">
    <location>
        <begin position="270"/>
        <end position="289"/>
    </location>
</feature>
<organism evidence="8 9">
    <name type="scientific">Senegalimassilia faecalis</name>
    <dbReference type="NCBI Taxonomy" id="2509433"/>
    <lineage>
        <taxon>Bacteria</taxon>
        <taxon>Bacillati</taxon>
        <taxon>Actinomycetota</taxon>
        <taxon>Coriobacteriia</taxon>
        <taxon>Coriobacteriales</taxon>
        <taxon>Coriobacteriaceae</taxon>
        <taxon>Senegalimassilia</taxon>
    </lineage>
</organism>
<proteinExistence type="predicted"/>
<dbReference type="PANTHER" id="PTHR35007:SF1">
    <property type="entry name" value="PILUS ASSEMBLY PROTEIN"/>
    <property type="match status" value="1"/>
</dbReference>
<evidence type="ECO:0000256" key="2">
    <source>
        <dbReference type="ARBA" id="ARBA00022475"/>
    </source>
</evidence>